<organism evidence="1 2">
    <name type="scientific">Apiospora kogelbergensis</name>
    <dbReference type="NCBI Taxonomy" id="1337665"/>
    <lineage>
        <taxon>Eukaryota</taxon>
        <taxon>Fungi</taxon>
        <taxon>Dikarya</taxon>
        <taxon>Ascomycota</taxon>
        <taxon>Pezizomycotina</taxon>
        <taxon>Sordariomycetes</taxon>
        <taxon>Xylariomycetidae</taxon>
        <taxon>Amphisphaeriales</taxon>
        <taxon>Apiosporaceae</taxon>
        <taxon>Apiospora</taxon>
    </lineage>
</organism>
<sequence length="158" mass="17856">MNVDLSSSTSHDDDGSYGLTEGVPLTAARYQDAILEKLYCPTCFAEQILDIIGTIVANNEDCPLCKERNPYHIGEMETVDEHQGRRERAADDFLRERLKAIAKLMLQSTGNISAGARWDKETFERETLRVTEEFILVVPPDFRRSIFSNCSYTSETAI</sequence>
<comment type="caution">
    <text evidence="1">The sequence shown here is derived from an EMBL/GenBank/DDBJ whole genome shotgun (WGS) entry which is preliminary data.</text>
</comment>
<dbReference type="Proteomes" id="UP001392437">
    <property type="component" value="Unassembled WGS sequence"/>
</dbReference>
<gene>
    <name evidence="1" type="ORF">PG999_001816</name>
</gene>
<evidence type="ECO:0000313" key="1">
    <source>
        <dbReference type="EMBL" id="KAK8129436.1"/>
    </source>
</evidence>
<reference evidence="1 2" key="1">
    <citation type="submission" date="2023-01" db="EMBL/GenBank/DDBJ databases">
        <title>Analysis of 21 Apiospora genomes using comparative genomics revels a genus with tremendous synthesis potential of carbohydrate active enzymes and secondary metabolites.</title>
        <authorList>
            <person name="Sorensen T."/>
        </authorList>
    </citation>
    <scope>NUCLEOTIDE SEQUENCE [LARGE SCALE GENOMIC DNA]</scope>
    <source>
        <strain evidence="1 2">CBS 117206</strain>
    </source>
</reference>
<evidence type="ECO:0000313" key="2">
    <source>
        <dbReference type="Proteomes" id="UP001392437"/>
    </source>
</evidence>
<dbReference type="AlphaFoldDB" id="A0AAW0R6K2"/>
<dbReference type="EMBL" id="JAQQWP010000002">
    <property type="protein sequence ID" value="KAK8129436.1"/>
    <property type="molecule type" value="Genomic_DNA"/>
</dbReference>
<proteinExistence type="predicted"/>
<name>A0AAW0R6K2_9PEZI</name>
<keyword evidence="2" id="KW-1185">Reference proteome</keyword>
<protein>
    <submittedName>
        <fullName evidence="1">Uncharacterized protein</fullName>
    </submittedName>
</protein>
<accession>A0AAW0R6K2</accession>